<dbReference type="SUPFAM" id="SSF54593">
    <property type="entry name" value="Glyoxalase/Bleomycin resistance protein/Dihydroxybiphenyl dioxygenase"/>
    <property type="match status" value="1"/>
</dbReference>
<dbReference type="GO" id="GO:0009072">
    <property type="term" value="P:aromatic amino acid metabolic process"/>
    <property type="evidence" value="ECO:0007669"/>
    <property type="project" value="InterPro"/>
</dbReference>
<dbReference type="GO" id="GO:0003868">
    <property type="term" value="F:4-hydroxyphenylpyruvate dioxygenase activity"/>
    <property type="evidence" value="ECO:0007669"/>
    <property type="project" value="UniProtKB-EC"/>
</dbReference>
<dbReference type="HOGENOM" id="CLU_034004_2_0_1"/>
<dbReference type="Gene3D" id="3.10.180.10">
    <property type="entry name" value="2,3-Dihydroxybiphenyl 1,2-Dioxygenase, domain 1"/>
    <property type="match status" value="2"/>
</dbReference>
<accession>F6PRU7</accession>
<organism evidence="11 12">
    <name type="scientific">Ciona intestinalis</name>
    <name type="common">Transparent sea squirt</name>
    <name type="synonym">Ascidia intestinalis</name>
    <dbReference type="NCBI Taxonomy" id="7719"/>
    <lineage>
        <taxon>Eukaryota</taxon>
        <taxon>Metazoa</taxon>
        <taxon>Chordata</taxon>
        <taxon>Tunicata</taxon>
        <taxon>Ascidiacea</taxon>
        <taxon>Phlebobranchia</taxon>
        <taxon>Cionidae</taxon>
        <taxon>Ciona</taxon>
    </lineage>
</organism>
<reference evidence="12" key="1">
    <citation type="journal article" date="2002" name="Science">
        <title>The draft genome of Ciona intestinalis: insights into chordate and vertebrate origins.</title>
        <authorList>
            <person name="Dehal P."/>
            <person name="Satou Y."/>
            <person name="Campbell R.K."/>
            <person name="Chapman J."/>
            <person name="Degnan B."/>
            <person name="De Tomaso A."/>
            <person name="Davidson B."/>
            <person name="Di Gregorio A."/>
            <person name="Gelpke M."/>
            <person name="Goodstein D.M."/>
            <person name="Harafuji N."/>
            <person name="Hastings K.E."/>
            <person name="Ho I."/>
            <person name="Hotta K."/>
            <person name="Huang W."/>
            <person name="Kawashima T."/>
            <person name="Lemaire P."/>
            <person name="Martinez D."/>
            <person name="Meinertzhagen I.A."/>
            <person name="Necula S."/>
            <person name="Nonaka M."/>
            <person name="Putnam N."/>
            <person name="Rash S."/>
            <person name="Saiga H."/>
            <person name="Satake M."/>
            <person name="Terry A."/>
            <person name="Yamada L."/>
            <person name="Wang H.G."/>
            <person name="Awazu S."/>
            <person name="Azumi K."/>
            <person name="Boore J."/>
            <person name="Branno M."/>
            <person name="Chin-Bow S."/>
            <person name="DeSantis R."/>
            <person name="Doyle S."/>
            <person name="Francino P."/>
            <person name="Keys D.N."/>
            <person name="Haga S."/>
            <person name="Hayashi H."/>
            <person name="Hino K."/>
            <person name="Imai K.S."/>
            <person name="Inaba K."/>
            <person name="Kano S."/>
            <person name="Kobayashi K."/>
            <person name="Kobayashi M."/>
            <person name="Lee B.I."/>
            <person name="Makabe K.W."/>
            <person name="Manohar C."/>
            <person name="Matassi G."/>
            <person name="Medina M."/>
            <person name="Mochizuki Y."/>
            <person name="Mount S."/>
            <person name="Morishita T."/>
            <person name="Miura S."/>
            <person name="Nakayama A."/>
            <person name="Nishizaka S."/>
            <person name="Nomoto H."/>
            <person name="Ohta F."/>
            <person name="Oishi K."/>
            <person name="Rigoutsos I."/>
            <person name="Sano M."/>
            <person name="Sasaki A."/>
            <person name="Sasakura Y."/>
            <person name="Shoguchi E."/>
            <person name="Shin-i T."/>
            <person name="Spagnuolo A."/>
            <person name="Stainier D."/>
            <person name="Suzuki M.M."/>
            <person name="Tassy O."/>
            <person name="Takatori N."/>
            <person name="Tokuoka M."/>
            <person name="Yagi K."/>
            <person name="Yoshizaki F."/>
            <person name="Wada S."/>
            <person name="Zhang C."/>
            <person name="Hyatt P.D."/>
            <person name="Larimer F."/>
            <person name="Detter C."/>
            <person name="Doggett N."/>
            <person name="Glavina T."/>
            <person name="Hawkins T."/>
            <person name="Richardson P."/>
            <person name="Lucas S."/>
            <person name="Kohara Y."/>
            <person name="Levine M."/>
            <person name="Satoh N."/>
            <person name="Rokhsar D.S."/>
        </authorList>
    </citation>
    <scope>NUCLEOTIDE SEQUENCE [LARGE SCALE GENOMIC DNA]</scope>
</reference>
<keyword evidence="5" id="KW-0677">Repeat</keyword>
<evidence type="ECO:0000256" key="4">
    <source>
        <dbReference type="ARBA" id="ARBA00022723"/>
    </source>
</evidence>
<dbReference type="PANTHER" id="PTHR11959:SF10">
    <property type="entry name" value="4-HYDROXYPHENYLPYRUVATE DIOXYGENASE-LIKE PROTEIN"/>
    <property type="match status" value="1"/>
</dbReference>
<evidence type="ECO:0000256" key="8">
    <source>
        <dbReference type="ARBA" id="ARBA00033727"/>
    </source>
</evidence>
<evidence type="ECO:0000313" key="11">
    <source>
        <dbReference type="Ensembl" id="ENSCINP00000013076.3"/>
    </source>
</evidence>
<feature type="domain" description="VOC" evidence="10">
    <location>
        <begin position="170"/>
        <end position="325"/>
    </location>
</feature>
<comment type="catalytic activity">
    <reaction evidence="9">
        <text>3-(4-hydroxyphenyl)pyruvate + O2 = homogentisate + CO2</text>
        <dbReference type="Rhea" id="RHEA:16189"/>
        <dbReference type="ChEBI" id="CHEBI:15379"/>
        <dbReference type="ChEBI" id="CHEBI:16169"/>
        <dbReference type="ChEBI" id="CHEBI:16526"/>
        <dbReference type="ChEBI" id="CHEBI:36242"/>
        <dbReference type="EC" id="1.13.11.27"/>
    </reaction>
    <physiologicalReaction direction="left-to-right" evidence="9">
        <dbReference type="Rhea" id="RHEA:16190"/>
    </physiologicalReaction>
</comment>
<dbReference type="Pfam" id="PF00903">
    <property type="entry name" value="Glyoxalase"/>
    <property type="match status" value="1"/>
</dbReference>
<gene>
    <name evidence="11" type="primary">LOC100181413</name>
</gene>
<comment type="cofactor">
    <cofactor evidence="1">
        <name>Fe cation</name>
        <dbReference type="ChEBI" id="CHEBI:24875"/>
    </cofactor>
</comment>
<keyword evidence="12" id="KW-1185">Reference proteome</keyword>
<name>F6PRU7_CIOIN</name>
<dbReference type="CDD" id="cd07250">
    <property type="entry name" value="HPPD_C_like"/>
    <property type="match status" value="1"/>
</dbReference>
<dbReference type="EMBL" id="EAAA01002669">
    <property type="status" value="NOT_ANNOTATED_CDS"/>
    <property type="molecule type" value="Genomic_DNA"/>
</dbReference>
<dbReference type="Proteomes" id="UP000008144">
    <property type="component" value="Chromosome 8"/>
</dbReference>
<dbReference type="GeneID" id="100181413"/>
<reference evidence="11" key="2">
    <citation type="journal article" date="2008" name="Genome Biol.">
        <title>Improved genome assembly and evidence-based global gene model set for the chordate Ciona intestinalis: new insight into intron and operon populations.</title>
        <authorList>
            <person name="Satou Y."/>
            <person name="Mineta K."/>
            <person name="Ogasawara M."/>
            <person name="Sasakura Y."/>
            <person name="Shoguchi E."/>
            <person name="Ueno K."/>
            <person name="Yamada L."/>
            <person name="Matsumoto J."/>
            <person name="Wasserscheid J."/>
            <person name="Dewar K."/>
            <person name="Wiley G.B."/>
            <person name="Macmil S.L."/>
            <person name="Roe B.A."/>
            <person name="Zeller R.W."/>
            <person name="Hastings K.E."/>
            <person name="Lemaire P."/>
            <person name="Lindquist E."/>
            <person name="Endo T."/>
            <person name="Hotta K."/>
            <person name="Inaba K."/>
        </authorList>
    </citation>
    <scope>NUCLEOTIDE SEQUENCE [LARGE SCALE GENOMIC DNA]</scope>
    <source>
        <strain evidence="11">wild type</strain>
    </source>
</reference>
<dbReference type="OMA" id="PTLMRWF"/>
<reference evidence="11" key="3">
    <citation type="submission" date="2025-08" db="UniProtKB">
        <authorList>
            <consortium name="Ensembl"/>
        </authorList>
    </citation>
    <scope>IDENTIFICATION</scope>
</reference>
<protein>
    <recommendedName>
        <fullName evidence="3">4-hydroxyphenylpyruvate dioxygenase</fullName>
    </recommendedName>
    <alternativeName>
        <fullName evidence="7">4-hydroxyphenylpyruvic acid oxidase</fullName>
    </alternativeName>
</protein>
<dbReference type="InParanoid" id="F6PRU7"/>
<dbReference type="PROSITE" id="PS51819">
    <property type="entry name" value="VOC"/>
    <property type="match status" value="1"/>
</dbReference>
<dbReference type="PANTHER" id="PTHR11959">
    <property type="entry name" value="4-HYDROXYPHENYLPYRUVATE DIOXYGENASE"/>
    <property type="match status" value="1"/>
</dbReference>
<evidence type="ECO:0000256" key="6">
    <source>
        <dbReference type="ARBA" id="ARBA00023004"/>
    </source>
</evidence>
<keyword evidence="4" id="KW-0479">Metal-binding</keyword>
<dbReference type="GeneTree" id="ENSGT00530000063474"/>
<evidence type="ECO:0000256" key="7">
    <source>
        <dbReference type="ARBA" id="ARBA00029786"/>
    </source>
</evidence>
<dbReference type="InterPro" id="IPR005956">
    <property type="entry name" value="4OHPhenylPyrv_dOase"/>
</dbReference>
<evidence type="ECO:0000256" key="5">
    <source>
        <dbReference type="ARBA" id="ARBA00022737"/>
    </source>
</evidence>
<comment type="function">
    <text evidence="8">Catalyzes the conversion of 4-hydroxyphenylpyruvic acid to homogentisic acid, one of the steps in tyrosine catabolism.</text>
</comment>
<sequence length="414" mass="47255">MYHSIHHIRYSVKNVEKFSSFLINQLNFKKYATSKASDCPLRSKTIVLRHADVIFIIDQWKEGAEPCCDNFFCHRNNNYPVNTACDVCLQTSDVEFILQKAKSASPKNSHKETDHIGDKDGIVSYAIIKSPVGNLQHTLIDLTKYGGAFLPGFEVNKSWDPESHPHFMTAVDHIALSLQLEHTDEVVKWYNHCLGFTRMIINTEEDFDAGFVVKEGIHGLRLKAVLGPQQLEEQKVKNKVPEVPKFVFCEALKQDKRSQIEHFLFMHQGEGIQHIAFSTNNIVDAISNFKASGLQCVLPPDDYYAEQFPQNQIENLDYTVETLKANSILLESNHGEAESGSDWCELNFGVSRLEDQVQHMNKTNWFIMQAFTTPVFEEKTLFFEIIQRFQTISGFGAGNIGALWRAVQKELFNK</sequence>
<evidence type="ECO:0000256" key="2">
    <source>
        <dbReference type="ARBA" id="ARBA00005877"/>
    </source>
</evidence>
<dbReference type="AlphaFoldDB" id="F6PRU7"/>
<evidence type="ECO:0000313" key="12">
    <source>
        <dbReference type="Proteomes" id="UP000008144"/>
    </source>
</evidence>
<accession>A0A1W5BEH8</accession>
<keyword evidence="6" id="KW-0408">Iron</keyword>
<dbReference type="InterPro" id="IPR041735">
    <property type="entry name" value="4OHPhenylPyrv_dOase_C"/>
</dbReference>
<dbReference type="InterPro" id="IPR029068">
    <property type="entry name" value="Glyas_Bleomycin-R_OHBP_Dase"/>
</dbReference>
<evidence type="ECO:0000256" key="3">
    <source>
        <dbReference type="ARBA" id="ARBA00018452"/>
    </source>
</evidence>
<proteinExistence type="inferred from homology"/>
<evidence type="ECO:0000259" key="10">
    <source>
        <dbReference type="PROSITE" id="PS51819"/>
    </source>
</evidence>
<evidence type="ECO:0000256" key="1">
    <source>
        <dbReference type="ARBA" id="ARBA00001962"/>
    </source>
</evidence>
<dbReference type="STRING" id="7719.ENSCINP00000013076"/>
<comment type="similarity">
    <text evidence="2">Belongs to the 4HPPD family.</text>
</comment>
<dbReference type="GO" id="GO:0046872">
    <property type="term" value="F:metal ion binding"/>
    <property type="evidence" value="ECO:0007669"/>
    <property type="project" value="UniProtKB-KW"/>
</dbReference>
<dbReference type="RefSeq" id="XP_018668547.2">
    <property type="nucleotide sequence ID" value="XM_018813002.2"/>
</dbReference>
<dbReference type="InterPro" id="IPR004360">
    <property type="entry name" value="Glyas_Fos-R_dOase_dom"/>
</dbReference>
<reference evidence="11" key="4">
    <citation type="submission" date="2025-09" db="UniProtKB">
        <authorList>
            <consortium name="Ensembl"/>
        </authorList>
    </citation>
    <scope>IDENTIFICATION</scope>
</reference>
<dbReference type="OrthoDB" id="414569at2759"/>
<dbReference type="Ensembl" id="ENSCINT00000013076.3">
    <property type="protein sequence ID" value="ENSCINP00000013076.3"/>
    <property type="gene ID" value="ENSCING00000006343.3"/>
</dbReference>
<evidence type="ECO:0000256" key="9">
    <source>
        <dbReference type="ARBA" id="ARBA00048047"/>
    </source>
</evidence>
<dbReference type="KEGG" id="cin:100181413"/>
<dbReference type="InterPro" id="IPR037523">
    <property type="entry name" value="VOC_core"/>
</dbReference>